<organism evidence="1 2">
    <name type="scientific">Actinidia rufa</name>
    <dbReference type="NCBI Taxonomy" id="165716"/>
    <lineage>
        <taxon>Eukaryota</taxon>
        <taxon>Viridiplantae</taxon>
        <taxon>Streptophyta</taxon>
        <taxon>Embryophyta</taxon>
        <taxon>Tracheophyta</taxon>
        <taxon>Spermatophyta</taxon>
        <taxon>Magnoliopsida</taxon>
        <taxon>eudicotyledons</taxon>
        <taxon>Gunneridae</taxon>
        <taxon>Pentapetalae</taxon>
        <taxon>asterids</taxon>
        <taxon>Ericales</taxon>
        <taxon>Actinidiaceae</taxon>
        <taxon>Actinidia</taxon>
    </lineage>
</organism>
<dbReference type="OrthoDB" id="9930022at2759"/>
<protein>
    <submittedName>
        <fullName evidence="1">FAD/NAD(P)-binding oxidoreductase family protein</fullName>
    </submittedName>
</protein>
<evidence type="ECO:0000313" key="2">
    <source>
        <dbReference type="Proteomes" id="UP000585474"/>
    </source>
</evidence>
<accession>A0A7J0GA86</accession>
<dbReference type="PANTHER" id="PTHR42887">
    <property type="entry name" value="OS12G0638800 PROTEIN"/>
    <property type="match status" value="1"/>
</dbReference>
<comment type="caution">
    <text evidence="1">The sequence shown here is derived from an EMBL/GenBank/DDBJ whole genome shotgun (WGS) entry which is preliminary data.</text>
</comment>
<reference evidence="1 2" key="1">
    <citation type="submission" date="2019-07" db="EMBL/GenBank/DDBJ databases">
        <title>De Novo Assembly of kiwifruit Actinidia rufa.</title>
        <authorList>
            <person name="Sugita-Konishi S."/>
            <person name="Sato K."/>
            <person name="Mori E."/>
            <person name="Abe Y."/>
            <person name="Kisaki G."/>
            <person name="Hamano K."/>
            <person name="Suezawa K."/>
            <person name="Otani M."/>
            <person name="Fukuda T."/>
            <person name="Manabe T."/>
            <person name="Gomi K."/>
            <person name="Tabuchi M."/>
            <person name="Akimitsu K."/>
            <person name="Kataoka I."/>
        </authorList>
    </citation>
    <scope>NUCLEOTIDE SEQUENCE [LARGE SCALE GENOMIC DNA]</scope>
    <source>
        <strain evidence="2">cv. Fuchu</strain>
    </source>
</reference>
<dbReference type="Proteomes" id="UP000585474">
    <property type="component" value="Unassembled WGS sequence"/>
</dbReference>
<dbReference type="AlphaFoldDB" id="A0A7J0GA86"/>
<name>A0A7J0GA86_9ERIC</name>
<gene>
    <name evidence="1" type="ORF">Acr_19g0006510</name>
</gene>
<dbReference type="Gene3D" id="3.50.50.60">
    <property type="entry name" value="FAD/NAD(P)-binding domain"/>
    <property type="match status" value="1"/>
</dbReference>
<dbReference type="InterPro" id="IPR004792">
    <property type="entry name" value="BaiN-like"/>
</dbReference>
<keyword evidence="2" id="KW-1185">Reference proteome</keyword>
<dbReference type="EMBL" id="BJWL01000019">
    <property type="protein sequence ID" value="GFZ07714.1"/>
    <property type="molecule type" value="Genomic_DNA"/>
</dbReference>
<proteinExistence type="predicted"/>
<dbReference type="InterPro" id="IPR036188">
    <property type="entry name" value="FAD/NAD-bd_sf"/>
</dbReference>
<dbReference type="PANTHER" id="PTHR42887:SF2">
    <property type="entry name" value="OS12G0638800 PROTEIN"/>
    <property type="match status" value="1"/>
</dbReference>
<evidence type="ECO:0000313" key="1">
    <source>
        <dbReference type="EMBL" id="GFZ07714.1"/>
    </source>
</evidence>
<sequence length="216" mass="23656">MSSAFPRFILHVGISSKHPQNTAIIPLLSQKSSEELLVVVGDGAAWEAFVKDGRCNMTNGHCVDNLVSIVMFMDGAVLRLFWQNIINKELKGSFFRTHGPKDTMSWFSDHGVELKTEDDGRVFPVSNNSSSVVDWLLSEAKQRGGYESLLSLRIVIGMIKSSNLFLASSTFRSILAKVATTASVNADGNVSVDYLLVASGSIKQVAFCDLFFDIVD</sequence>